<dbReference type="InterPro" id="IPR003180">
    <property type="entry name" value="MPG"/>
</dbReference>
<dbReference type="InterPro" id="IPR011034">
    <property type="entry name" value="Formyl_transferase-like_C_sf"/>
</dbReference>
<accession>A0ABS4UGN7</accession>
<keyword evidence="6" id="KW-0326">Glycosidase</keyword>
<dbReference type="Pfam" id="PF02245">
    <property type="entry name" value="Pur_DNA_glyco"/>
    <property type="match status" value="1"/>
</dbReference>
<evidence type="ECO:0000256" key="1">
    <source>
        <dbReference type="ARBA" id="ARBA00009232"/>
    </source>
</evidence>
<evidence type="ECO:0000256" key="3">
    <source>
        <dbReference type="ARBA" id="ARBA00022801"/>
    </source>
</evidence>
<proteinExistence type="inferred from homology"/>
<keyword evidence="4 5" id="KW-0234">DNA repair</keyword>
<protein>
    <recommendedName>
        <fullName evidence="5">Putative 3-methyladenine DNA glycosylase</fullName>
        <ecNumber evidence="5">3.2.2.-</ecNumber>
    </recommendedName>
</protein>
<dbReference type="SUPFAM" id="SSF50486">
    <property type="entry name" value="FMT C-terminal domain-like"/>
    <property type="match status" value="1"/>
</dbReference>
<evidence type="ECO:0000256" key="5">
    <source>
        <dbReference type="HAMAP-Rule" id="MF_00527"/>
    </source>
</evidence>
<organism evidence="6 7">
    <name type="scientific">Kribbella aluminosa</name>
    <dbReference type="NCBI Taxonomy" id="416017"/>
    <lineage>
        <taxon>Bacteria</taxon>
        <taxon>Bacillati</taxon>
        <taxon>Actinomycetota</taxon>
        <taxon>Actinomycetes</taxon>
        <taxon>Propionibacteriales</taxon>
        <taxon>Kribbellaceae</taxon>
        <taxon>Kribbella</taxon>
    </lineage>
</organism>
<gene>
    <name evidence="6" type="ORF">JOF29_001873</name>
</gene>
<keyword evidence="2 5" id="KW-0227">DNA damage</keyword>
<evidence type="ECO:0000313" key="6">
    <source>
        <dbReference type="EMBL" id="MBP2350790.1"/>
    </source>
</evidence>
<dbReference type="GO" id="GO:0003905">
    <property type="term" value="F:alkylbase DNA N-glycosylase activity"/>
    <property type="evidence" value="ECO:0007669"/>
    <property type="project" value="UniProtKB-EC"/>
</dbReference>
<dbReference type="EC" id="3.2.2.-" evidence="5"/>
<dbReference type="CDD" id="cd00540">
    <property type="entry name" value="AAG"/>
    <property type="match status" value="1"/>
</dbReference>
<dbReference type="PANTHER" id="PTHR10429:SF0">
    <property type="entry name" value="DNA-3-METHYLADENINE GLYCOSYLASE"/>
    <property type="match status" value="1"/>
</dbReference>
<dbReference type="RefSeq" id="WP_209693790.1">
    <property type="nucleotide sequence ID" value="NZ_JAGINT010000001.1"/>
</dbReference>
<dbReference type="PANTHER" id="PTHR10429">
    <property type="entry name" value="DNA-3-METHYLADENINE GLYCOSYLASE"/>
    <property type="match status" value="1"/>
</dbReference>
<keyword evidence="7" id="KW-1185">Reference proteome</keyword>
<keyword evidence="3 5" id="KW-0378">Hydrolase</keyword>
<reference evidence="6 7" key="1">
    <citation type="submission" date="2021-03" db="EMBL/GenBank/DDBJ databases">
        <title>Sequencing the genomes of 1000 actinobacteria strains.</title>
        <authorList>
            <person name="Klenk H.-P."/>
        </authorList>
    </citation>
    <scope>NUCLEOTIDE SEQUENCE [LARGE SCALE GENOMIC DNA]</scope>
    <source>
        <strain evidence="6 7">DSM 18824</strain>
    </source>
</reference>
<sequence>MRRSVLAGPVLEVAPRLLGMVLRSTTPDGTVAVRLTEVEAYDGANDPGSHAYRGPTARTEVMFGPPGHLYVYFTYGMHFCMNVVAGPDGKPSAVLLRAGEVIEGLDLARTRRGHPADHAVAFNQSAVRKVPVRKVPVRNVPVRKGPVAKLPKPNPDRDLARGPARLCVALGIGREGNGIDLLAKNAPIQLLDGPGYDGVPATGPRVGLRDAADRPWRFWIPNDPTVSPYRPHVPKKRP</sequence>
<evidence type="ECO:0000256" key="4">
    <source>
        <dbReference type="ARBA" id="ARBA00023204"/>
    </source>
</evidence>
<evidence type="ECO:0000313" key="7">
    <source>
        <dbReference type="Proteomes" id="UP000755585"/>
    </source>
</evidence>
<dbReference type="InterPro" id="IPR036995">
    <property type="entry name" value="MPG_sf"/>
</dbReference>
<dbReference type="NCBIfam" id="TIGR00567">
    <property type="entry name" value="3mg"/>
    <property type="match status" value="1"/>
</dbReference>
<dbReference type="Proteomes" id="UP000755585">
    <property type="component" value="Unassembled WGS sequence"/>
</dbReference>
<dbReference type="Gene3D" id="3.10.300.10">
    <property type="entry name" value="Methylpurine-DNA glycosylase (MPG)"/>
    <property type="match status" value="1"/>
</dbReference>
<dbReference type="EMBL" id="JAGINT010000001">
    <property type="protein sequence ID" value="MBP2350790.1"/>
    <property type="molecule type" value="Genomic_DNA"/>
</dbReference>
<name>A0ABS4UGN7_9ACTN</name>
<comment type="caution">
    <text evidence="6">The sequence shown here is derived from an EMBL/GenBank/DDBJ whole genome shotgun (WGS) entry which is preliminary data.</text>
</comment>
<evidence type="ECO:0000256" key="2">
    <source>
        <dbReference type="ARBA" id="ARBA00022763"/>
    </source>
</evidence>
<comment type="similarity">
    <text evidence="1 5">Belongs to the DNA glycosylase MPG family.</text>
</comment>
<dbReference type="HAMAP" id="MF_00527">
    <property type="entry name" value="3MGH"/>
    <property type="match status" value="1"/>
</dbReference>